<evidence type="ECO:0000313" key="2">
    <source>
        <dbReference type="EMBL" id="KAF7367192.1"/>
    </source>
</evidence>
<accession>A0A8H6YYB0</accession>
<organism evidence="2 3">
    <name type="scientific">Mycena sanguinolenta</name>
    <dbReference type="NCBI Taxonomy" id="230812"/>
    <lineage>
        <taxon>Eukaryota</taxon>
        <taxon>Fungi</taxon>
        <taxon>Dikarya</taxon>
        <taxon>Basidiomycota</taxon>
        <taxon>Agaricomycotina</taxon>
        <taxon>Agaricomycetes</taxon>
        <taxon>Agaricomycetidae</taxon>
        <taxon>Agaricales</taxon>
        <taxon>Marasmiineae</taxon>
        <taxon>Mycenaceae</taxon>
        <taxon>Mycena</taxon>
    </lineage>
</organism>
<comment type="caution">
    <text evidence="2">The sequence shown here is derived from an EMBL/GenBank/DDBJ whole genome shotgun (WGS) entry which is preliminary data.</text>
</comment>
<name>A0A8H6YYB0_9AGAR</name>
<proteinExistence type="predicted"/>
<evidence type="ECO:0000313" key="3">
    <source>
        <dbReference type="Proteomes" id="UP000623467"/>
    </source>
</evidence>
<keyword evidence="1" id="KW-0732">Signal</keyword>
<feature type="signal peptide" evidence="1">
    <location>
        <begin position="1"/>
        <end position="19"/>
    </location>
</feature>
<protein>
    <submittedName>
        <fullName evidence="2">Uncharacterized protein</fullName>
    </submittedName>
</protein>
<dbReference type="OrthoDB" id="2955493at2759"/>
<dbReference type="Proteomes" id="UP000623467">
    <property type="component" value="Unassembled WGS sequence"/>
</dbReference>
<evidence type="ECO:0000256" key="1">
    <source>
        <dbReference type="SAM" id="SignalP"/>
    </source>
</evidence>
<keyword evidence="3" id="KW-1185">Reference proteome</keyword>
<dbReference type="AlphaFoldDB" id="A0A8H6YYB0"/>
<gene>
    <name evidence="2" type="ORF">MSAN_00979200</name>
</gene>
<reference evidence="2" key="1">
    <citation type="submission" date="2020-05" db="EMBL/GenBank/DDBJ databases">
        <title>Mycena genomes resolve the evolution of fungal bioluminescence.</title>
        <authorList>
            <person name="Tsai I.J."/>
        </authorList>
    </citation>
    <scope>NUCLEOTIDE SEQUENCE</scope>
    <source>
        <strain evidence="2">160909Yilan</strain>
    </source>
</reference>
<sequence length="174" mass="18347">MKFHILSALLLALTAVASPVEPTSELIAVPFASGSAAVSPSPGGVNPRPGVFTFIKAGTTTSANTGFHALEARQFGAPGDGAPSLVMCASNNCDLANEDCTYAYIPGAYNTCYINSIYYNSAYIYSQANTGFNFGVYIAQPACENPLQLPTVNTCYNRVINGAVALNLDYYFLS</sequence>
<feature type="chain" id="PRO_5034938129" evidence="1">
    <location>
        <begin position="20"/>
        <end position="174"/>
    </location>
</feature>
<dbReference type="EMBL" id="JACAZH010000006">
    <property type="protein sequence ID" value="KAF7367192.1"/>
    <property type="molecule type" value="Genomic_DNA"/>
</dbReference>